<dbReference type="PROSITE" id="PS50305">
    <property type="entry name" value="SIRTUIN"/>
    <property type="match status" value="1"/>
</dbReference>
<dbReference type="NCBIfam" id="NF001753">
    <property type="entry name" value="PRK00481.1-3"/>
    <property type="match status" value="1"/>
</dbReference>
<evidence type="ECO:0000256" key="3">
    <source>
        <dbReference type="PROSITE-ProRule" id="PRU00236"/>
    </source>
</evidence>
<dbReference type="GO" id="GO:0036055">
    <property type="term" value="F:protein-succinyllysine desuccinylase activity"/>
    <property type="evidence" value="ECO:0007669"/>
    <property type="project" value="InterPro"/>
</dbReference>
<feature type="binding site" evidence="3">
    <location>
        <position position="238"/>
    </location>
    <ligand>
        <name>Zn(2+)</name>
        <dbReference type="ChEBI" id="CHEBI:29105"/>
    </ligand>
</feature>
<evidence type="ECO:0000256" key="4">
    <source>
        <dbReference type="SAM" id="SignalP"/>
    </source>
</evidence>
<keyword evidence="1" id="KW-0808">Transferase</keyword>
<feature type="domain" description="Deacetylase sirtuin-type" evidence="5">
    <location>
        <begin position="100"/>
        <end position="371"/>
    </location>
</feature>
<gene>
    <name evidence="6" type="primary">SIRT5_1</name>
    <name evidence="6" type="ORF">DERF_002030</name>
</gene>
<dbReference type="SUPFAM" id="SSF52467">
    <property type="entry name" value="DHS-like NAD/FAD-binding domain"/>
    <property type="match status" value="1"/>
</dbReference>
<dbReference type="Proteomes" id="UP000790347">
    <property type="component" value="Unassembled WGS sequence"/>
</dbReference>
<feature type="chain" id="PRO_5037091846" evidence="4">
    <location>
        <begin position="21"/>
        <end position="402"/>
    </location>
</feature>
<accession>A0A922L985</accession>
<name>A0A922L985_DERFA</name>
<reference evidence="6" key="2">
    <citation type="journal article" date="2022" name="Res Sq">
        <title>Comparative Genomics Reveals Insights into the Divergent Evolution of Astigmatic Mites and Household Pest Adaptations.</title>
        <authorList>
            <person name="Xiong Q."/>
            <person name="Wan A.T.-Y."/>
            <person name="Liu X.-Y."/>
            <person name="Fung C.S.-H."/>
            <person name="Xiao X."/>
            <person name="Malainual N."/>
            <person name="Hou J."/>
            <person name="Wang L."/>
            <person name="Wang M."/>
            <person name="Yang K."/>
            <person name="Cui Y."/>
            <person name="Leung E."/>
            <person name="Nong W."/>
            <person name="Shin S.-K."/>
            <person name="Au S."/>
            <person name="Jeong K.Y."/>
            <person name="Chew F.T."/>
            <person name="Hui J."/>
            <person name="Leung T.F."/>
            <person name="Tungtrongchitr A."/>
            <person name="Zhong N."/>
            <person name="Liu Z."/>
            <person name="Tsui S."/>
        </authorList>
    </citation>
    <scope>NUCLEOTIDE SEQUENCE</scope>
    <source>
        <strain evidence="6">Derf</strain>
        <tissue evidence="6">Whole organism</tissue>
    </source>
</reference>
<dbReference type="InterPro" id="IPR029035">
    <property type="entry name" value="DHS-like_NAD/FAD-binding_dom"/>
</dbReference>
<evidence type="ECO:0000313" key="6">
    <source>
        <dbReference type="EMBL" id="KAH9528056.1"/>
    </source>
</evidence>
<proteinExistence type="inferred from homology"/>
<dbReference type="HAMAP" id="MF_01121">
    <property type="entry name" value="Sirtuin_ClassIII"/>
    <property type="match status" value="1"/>
</dbReference>
<dbReference type="Gene3D" id="3.30.1600.10">
    <property type="entry name" value="SIR2/SIRT2 'Small Domain"/>
    <property type="match status" value="1"/>
</dbReference>
<evidence type="ECO:0000256" key="2">
    <source>
        <dbReference type="ARBA" id="ARBA00023027"/>
    </source>
</evidence>
<feature type="binding site" evidence="3">
    <location>
        <position position="273"/>
    </location>
    <ligand>
        <name>Zn(2+)</name>
        <dbReference type="ChEBI" id="CHEBI:29105"/>
    </ligand>
</feature>
<protein>
    <submittedName>
        <fullName evidence="6">NAD-dependent protein deacylase sirtuin-5, mitochondrial</fullName>
    </submittedName>
</protein>
<dbReference type="GO" id="GO:0046872">
    <property type="term" value="F:metal ion binding"/>
    <property type="evidence" value="ECO:0007669"/>
    <property type="project" value="UniProtKB-KW"/>
</dbReference>
<organism evidence="6 7">
    <name type="scientific">Dermatophagoides farinae</name>
    <name type="common">American house dust mite</name>
    <dbReference type="NCBI Taxonomy" id="6954"/>
    <lineage>
        <taxon>Eukaryota</taxon>
        <taxon>Metazoa</taxon>
        <taxon>Ecdysozoa</taxon>
        <taxon>Arthropoda</taxon>
        <taxon>Chelicerata</taxon>
        <taxon>Arachnida</taxon>
        <taxon>Acari</taxon>
        <taxon>Acariformes</taxon>
        <taxon>Sarcoptiformes</taxon>
        <taxon>Astigmata</taxon>
        <taxon>Psoroptidia</taxon>
        <taxon>Analgoidea</taxon>
        <taxon>Pyroglyphidae</taxon>
        <taxon>Dermatophagoidinae</taxon>
        <taxon>Dermatophagoides</taxon>
    </lineage>
</organism>
<feature type="binding site" evidence="3">
    <location>
        <position position="235"/>
    </location>
    <ligand>
        <name>Zn(2+)</name>
        <dbReference type="ChEBI" id="CHEBI:29105"/>
    </ligand>
</feature>
<dbReference type="AlphaFoldDB" id="A0A922L985"/>
<dbReference type="PANTHER" id="PTHR11085:SF10">
    <property type="entry name" value="NAD-DEPENDENT PROTEIN DEACYLASE SIRTUIN-5, MITOCHONDRIAL-RELATED"/>
    <property type="match status" value="1"/>
</dbReference>
<keyword evidence="7" id="KW-1185">Reference proteome</keyword>
<evidence type="ECO:0000256" key="1">
    <source>
        <dbReference type="ARBA" id="ARBA00022679"/>
    </source>
</evidence>
<dbReference type="CDD" id="cd01412">
    <property type="entry name" value="SIRT5_Af1_CobB"/>
    <property type="match status" value="1"/>
</dbReference>
<dbReference type="Pfam" id="PF02146">
    <property type="entry name" value="SIR2"/>
    <property type="match status" value="1"/>
</dbReference>
<evidence type="ECO:0000259" key="5">
    <source>
        <dbReference type="PROSITE" id="PS50305"/>
    </source>
</evidence>
<keyword evidence="4" id="KW-0732">Signal</keyword>
<evidence type="ECO:0000313" key="7">
    <source>
        <dbReference type="Proteomes" id="UP000790347"/>
    </source>
</evidence>
<dbReference type="InterPro" id="IPR026590">
    <property type="entry name" value="Ssirtuin_cat_dom"/>
</dbReference>
<reference evidence="6" key="1">
    <citation type="submission" date="2013-05" db="EMBL/GenBank/DDBJ databases">
        <authorList>
            <person name="Yim A.K.Y."/>
            <person name="Chan T.F."/>
            <person name="Ji K.M."/>
            <person name="Liu X.Y."/>
            <person name="Zhou J.W."/>
            <person name="Li R.Q."/>
            <person name="Yang K.Y."/>
            <person name="Li J."/>
            <person name="Li M."/>
            <person name="Law P.T.W."/>
            <person name="Wu Y.L."/>
            <person name="Cai Z.L."/>
            <person name="Qin H."/>
            <person name="Bao Y."/>
            <person name="Leung R.K.K."/>
            <person name="Ng P.K.S."/>
            <person name="Zou J."/>
            <person name="Zhong X.J."/>
            <person name="Ran P.X."/>
            <person name="Zhong N.S."/>
            <person name="Liu Z.G."/>
            <person name="Tsui S.K.W."/>
        </authorList>
    </citation>
    <scope>NUCLEOTIDE SEQUENCE</scope>
    <source>
        <strain evidence="6">Derf</strain>
        <tissue evidence="6">Whole organism</tissue>
    </source>
</reference>
<feature type="non-terminal residue" evidence="6">
    <location>
        <position position="1"/>
    </location>
</feature>
<keyword evidence="2" id="KW-0520">NAD</keyword>
<keyword evidence="3" id="KW-0479">Metal-binding</keyword>
<feature type="active site" description="Proton acceptor" evidence="3">
    <location>
        <position position="227"/>
    </location>
</feature>
<dbReference type="Gene3D" id="3.40.50.1220">
    <property type="entry name" value="TPP-binding domain"/>
    <property type="match status" value="1"/>
</dbReference>
<feature type="signal peptide" evidence="4">
    <location>
        <begin position="1"/>
        <end position="20"/>
    </location>
</feature>
<dbReference type="EMBL" id="ASGP02000001">
    <property type="protein sequence ID" value="KAH9528056.1"/>
    <property type="molecule type" value="Genomic_DNA"/>
</dbReference>
<dbReference type="GO" id="GO:0036054">
    <property type="term" value="F:protein-malonyllysine demalonylase activity"/>
    <property type="evidence" value="ECO:0007669"/>
    <property type="project" value="InterPro"/>
</dbReference>
<dbReference type="PANTHER" id="PTHR11085">
    <property type="entry name" value="NAD-DEPENDENT PROTEIN DEACYLASE SIRTUIN-5, MITOCHONDRIAL-RELATED"/>
    <property type="match status" value="1"/>
</dbReference>
<dbReference type="GO" id="GO:0005634">
    <property type="term" value="C:nucleus"/>
    <property type="evidence" value="ECO:0007669"/>
    <property type="project" value="TreeGrafter"/>
</dbReference>
<dbReference type="GO" id="GO:0017136">
    <property type="term" value="F:histone deacetylase activity, NAD-dependent"/>
    <property type="evidence" value="ECO:0007669"/>
    <property type="project" value="TreeGrafter"/>
</dbReference>
<sequence>MSQACELSTKLLLLLFIVRGLSVRSAFGHFSRNLPRHHPCFLKVFSCHSCLSRKIFFPFPIISSSIKQARAIHSTKNFCLNLLNFNSCVSSYHQRNMSSNRKVSSDMNAFQDQLNRASKIVALTGAGISAESGIPTFRGADGLWRKHKCEELATPEAFAKDPGLVWQFYEYRRQLVSSKEPNLAHKSLSVLEQNFLRDSPQRQVIVVTQNVDELHRRAGMKRVLELHGSLFKTRCTQCKAVKTNYNNPIVPALDKIELDGLDRHIDPKDLPRCEKCTGLLRPHVVWFGEQLDPFVLKQAEGLMSVTDFLLVIGTSSVVYPAASLVPQAATRGITVSEFNIEQTAASEYSKFFFKGPCAQTLPKALQIGETMISHWALSSLLFVVDHRSEGNLNNFNFLIKEK</sequence>
<dbReference type="InterPro" id="IPR027546">
    <property type="entry name" value="Sirtuin_class_III"/>
</dbReference>
<dbReference type="InterPro" id="IPR026591">
    <property type="entry name" value="Sirtuin_cat_small_dom_sf"/>
</dbReference>
<dbReference type="InterPro" id="IPR003000">
    <property type="entry name" value="Sirtuin"/>
</dbReference>
<feature type="binding site" evidence="3">
    <location>
        <position position="276"/>
    </location>
    <ligand>
        <name>Zn(2+)</name>
        <dbReference type="ChEBI" id="CHEBI:29105"/>
    </ligand>
</feature>
<comment type="caution">
    <text evidence="6">The sequence shown here is derived from an EMBL/GenBank/DDBJ whole genome shotgun (WGS) entry which is preliminary data.</text>
</comment>
<dbReference type="GO" id="GO:0070403">
    <property type="term" value="F:NAD+ binding"/>
    <property type="evidence" value="ECO:0007669"/>
    <property type="project" value="InterPro"/>
</dbReference>
<keyword evidence="3" id="KW-0862">Zinc</keyword>
<dbReference type="InterPro" id="IPR050134">
    <property type="entry name" value="NAD-dep_sirtuin_deacylases"/>
</dbReference>